<evidence type="ECO:0000313" key="14">
    <source>
        <dbReference type="Proteomes" id="UP000219993"/>
    </source>
</evidence>
<evidence type="ECO:0000256" key="4">
    <source>
        <dbReference type="ARBA" id="ARBA00022801"/>
    </source>
</evidence>
<keyword evidence="4 10" id="KW-0378">Hydrolase</keyword>
<organism evidence="13 14">
    <name type="scientific">Halomonas beimenensis</name>
    <dbReference type="NCBI Taxonomy" id="475662"/>
    <lineage>
        <taxon>Bacteria</taxon>
        <taxon>Pseudomonadati</taxon>
        <taxon>Pseudomonadota</taxon>
        <taxon>Gammaproteobacteria</taxon>
        <taxon>Oceanospirillales</taxon>
        <taxon>Halomonadaceae</taxon>
        <taxon>Halomonas</taxon>
    </lineage>
</organism>
<evidence type="ECO:0000256" key="3">
    <source>
        <dbReference type="ARBA" id="ARBA00022763"/>
    </source>
</evidence>
<dbReference type="OrthoDB" id="9762834at2"/>
<evidence type="ECO:0000256" key="1">
    <source>
        <dbReference type="ARBA" id="ARBA00022722"/>
    </source>
</evidence>
<dbReference type="GO" id="GO:0008854">
    <property type="term" value="F:exodeoxyribonuclease V activity"/>
    <property type="evidence" value="ECO:0007669"/>
    <property type="project" value="InterPro"/>
</dbReference>
<keyword evidence="2 10" id="KW-0547">Nucleotide-binding</keyword>
<dbReference type="SUPFAM" id="SSF52980">
    <property type="entry name" value="Restriction endonuclease-like"/>
    <property type="match status" value="1"/>
</dbReference>
<dbReference type="InterPro" id="IPR011335">
    <property type="entry name" value="Restrct_endonuc-II-like"/>
</dbReference>
<evidence type="ECO:0000256" key="8">
    <source>
        <dbReference type="ARBA" id="ARBA00023125"/>
    </source>
</evidence>
<dbReference type="GO" id="GO:0009338">
    <property type="term" value="C:exodeoxyribonuclease V complex"/>
    <property type="evidence" value="ECO:0007669"/>
    <property type="project" value="InterPro"/>
</dbReference>
<feature type="compositionally biased region" description="Basic and acidic residues" evidence="11">
    <location>
        <begin position="846"/>
        <end position="855"/>
    </location>
</feature>
<dbReference type="Pfam" id="PF17946">
    <property type="entry name" value="RecC_C"/>
    <property type="match status" value="1"/>
</dbReference>
<dbReference type="EMBL" id="CP021435">
    <property type="protein sequence ID" value="ATJ81540.1"/>
    <property type="molecule type" value="Genomic_DNA"/>
</dbReference>
<evidence type="ECO:0000256" key="10">
    <source>
        <dbReference type="HAMAP-Rule" id="MF_01486"/>
    </source>
</evidence>
<evidence type="ECO:0000313" key="13">
    <source>
        <dbReference type="EMBL" id="ATJ81540.1"/>
    </source>
</evidence>
<dbReference type="KEGG" id="hbe:BEI_0553"/>
<feature type="region of interest" description="Disordered" evidence="11">
    <location>
        <begin position="1218"/>
        <end position="1238"/>
    </location>
</feature>
<dbReference type="Gene3D" id="1.10.10.990">
    <property type="match status" value="1"/>
</dbReference>
<evidence type="ECO:0000256" key="5">
    <source>
        <dbReference type="ARBA" id="ARBA00022806"/>
    </source>
</evidence>
<keyword evidence="14" id="KW-1185">Reference proteome</keyword>
<comment type="similarity">
    <text evidence="10">Belongs to the RecC family.</text>
</comment>
<evidence type="ECO:0000256" key="9">
    <source>
        <dbReference type="ARBA" id="ARBA00023204"/>
    </source>
</evidence>
<keyword evidence="8 10" id="KW-0238">DNA-binding</keyword>
<keyword evidence="3 10" id="KW-0227">DNA damage</keyword>
<dbReference type="InterPro" id="IPR027417">
    <property type="entry name" value="P-loop_NTPase"/>
</dbReference>
<accession>A0A291P3U7</accession>
<dbReference type="GO" id="GO:0005524">
    <property type="term" value="F:ATP binding"/>
    <property type="evidence" value="ECO:0007669"/>
    <property type="project" value="UniProtKB-UniRule"/>
</dbReference>
<gene>
    <name evidence="10 13" type="primary">recC</name>
    <name evidence="13" type="ORF">BEI_0553</name>
</gene>
<evidence type="ECO:0000256" key="6">
    <source>
        <dbReference type="ARBA" id="ARBA00022839"/>
    </source>
</evidence>
<reference evidence="13 14" key="1">
    <citation type="journal article" date="2017" name="Sci. Rep.">
        <title>Revealing the Saline Adaptation Strategies of the Halophilic Bacterium Halomonas beimenensis through High-throughput Omics and Transposon Mutagenesis Approaches.</title>
        <authorList>
            <person name="Chen Y.H."/>
            <person name="Lin S.S."/>
            <person name="Shyu Y.T."/>
        </authorList>
    </citation>
    <scope>NUCLEOTIDE SEQUENCE [LARGE SCALE GENOMIC DNA]</scope>
    <source>
        <strain evidence="13 14">NTU-111</strain>
    </source>
</reference>
<dbReference type="Proteomes" id="UP000219993">
    <property type="component" value="Chromosome"/>
</dbReference>
<dbReference type="NCBIfam" id="TIGR01450">
    <property type="entry name" value="recC"/>
    <property type="match status" value="1"/>
</dbReference>
<keyword evidence="1 10" id="KW-0540">Nuclease</keyword>
<dbReference type="SUPFAM" id="SSF52540">
    <property type="entry name" value="P-loop containing nucleoside triphosphate hydrolases"/>
    <property type="match status" value="2"/>
</dbReference>
<feature type="region of interest" description="Disordered" evidence="11">
    <location>
        <begin position="836"/>
        <end position="855"/>
    </location>
</feature>
<name>A0A291P3U7_9GAMM</name>
<sequence length="1238" mass="138295">MLITTETALTPGFMVVHGNRLEALRDLAVEWLRGHPLGPLEDEVILVQSNGISQWLKLALAADPPAGAGIAAAMDVTLPARYLWQAYRAVLGSEAVPPASPLDKPRLVWRLMRLLPELLGDPTFAPLARFLADDEDLRKRHQLAERLADLFDQYQVYRADWLAAWAEGRDELIDARGQARPLAEDQRWQPALWRRLRDDIGEAGLATSRAWVHTRFLEACRELTPETRPPGLPRRVVVFGISSLPRQTLEALAAVSKVCQVLLCVHNPCRHYWADIIEHKDLLRAARRRQRHRPGMPLELDDTQLHLHAQPLLAAWGKQGRDYLRLLDEFDDQDAYRAMFDAEALRIDLFDSPAEGEAPGLLQQLQDDILELRPPRETRDTWPAVDPARDHSLRFHVAHSALREVEILHDQLLAAFDADPTLRPRDVLVMVPDIDTYAAAVQAVFGRLPPDDPRHIPFTLSDQTSRHRQPLLVALESLLHLPESRLTVSDLLDLLEVPALRGRFGLDAEALPVLRRWIEGAGIRWGLDAEQRARLDLPGGLTANTWAFGLRRLLLGYAVGDTAEGPWHDIEPFGDIGGLEAALAGPLMDLLDVLEAQWRALAEPADVPTWCRRLRGLLGECFAAEDEADLATLSRLEEGLEEWQETTEDARLTEALPLSVVREHWLGQLGQASLSQRFLAGAVNVATLMPMRAIPFRHVCLLGMNDGDYPRTQRPLDIDLMGHDYRPGDRSRREDDRYLFLEALLSARDRLMISWVGRSIHDNEPRPPSVLLGQLRDHLATGWRLEGAEEQDDAGQALLDALTTEHPLQPFSRSYFSDDARLFTYAHEWRAVHSVQTKPQGVASEDETRQNQARERSLQDVNEHLEPGFNAVSPSAAALPPLALDTALTLASLSGFLKDPVKAFFTTRLGVFLEREALESPDHEPFALDGLDHWQLQQALIEAGRRAVDEGASPTPAVQDTLERLEREGRLAMGGFAELMREQLVEPLDALFEAYANKLEAWPHAWETSALVSLELATDEGPLHIEDWLDGLRENAAGERCRLVLMTSSLINKGKYNWKHWLGPWLSHLAGQLALGPMTTELLSRAGGGTLPPMSEATARAHLEAIAKAWRAGMTAPLPLARDTAFTWHEKGGDESALARVFGDDGSSQTSKAEETDLKAWKAAVRVFEGDDYTAGERDRDPYLARQWRDLESLARHQAAGRRFSELCDALYAPLHDTVKTTRGGNGKNGGKRQGGRA</sequence>
<keyword evidence="7 10" id="KW-0067">ATP-binding</keyword>
<comment type="subunit">
    <text evidence="10">Heterotrimer of RecB, RecC and RecD. All subunits contribute to DNA-binding.</text>
</comment>
<dbReference type="Pfam" id="PF04257">
    <property type="entry name" value="Exonuc_V_gamma"/>
    <property type="match status" value="1"/>
</dbReference>
<dbReference type="InterPro" id="IPR013986">
    <property type="entry name" value="DExx_box_DNA_helicase_dom_sf"/>
</dbReference>
<keyword evidence="9 10" id="KW-0234">DNA repair</keyword>
<dbReference type="AlphaFoldDB" id="A0A291P3U7"/>
<keyword evidence="6 10" id="KW-0269">Exonuclease</keyword>
<dbReference type="Gene3D" id="1.10.10.160">
    <property type="match status" value="1"/>
</dbReference>
<dbReference type="InterPro" id="IPR041500">
    <property type="entry name" value="RecC_C"/>
</dbReference>
<dbReference type="InterPro" id="IPR006697">
    <property type="entry name" value="RecC"/>
</dbReference>
<dbReference type="GO" id="GO:0000724">
    <property type="term" value="P:double-strand break repair via homologous recombination"/>
    <property type="evidence" value="ECO:0007669"/>
    <property type="project" value="UniProtKB-UniRule"/>
</dbReference>
<protein>
    <recommendedName>
        <fullName evidence="10">RecBCD enzyme subunit RecC</fullName>
    </recommendedName>
    <alternativeName>
        <fullName evidence="10">Exonuclease V subunit RecC</fullName>
        <shortName evidence="10">ExoV subunit RecC</shortName>
    </alternativeName>
    <alternativeName>
        <fullName evidence="10">Helicase/nuclease RecBCD subunit RecC</fullName>
    </alternativeName>
</protein>
<dbReference type="GO" id="GO:0003677">
    <property type="term" value="F:DNA binding"/>
    <property type="evidence" value="ECO:0007669"/>
    <property type="project" value="UniProtKB-UniRule"/>
</dbReference>
<dbReference type="PANTHER" id="PTHR30591">
    <property type="entry name" value="RECBCD ENZYME SUBUNIT RECC"/>
    <property type="match status" value="1"/>
</dbReference>
<dbReference type="GO" id="GO:0003678">
    <property type="term" value="F:DNA helicase activity"/>
    <property type="evidence" value="ECO:0007669"/>
    <property type="project" value="UniProtKB-UniRule"/>
</dbReference>
<dbReference type="Gene3D" id="3.40.50.300">
    <property type="entry name" value="P-loop containing nucleotide triphosphate hydrolases"/>
    <property type="match status" value="2"/>
</dbReference>
<proteinExistence type="inferred from homology"/>
<evidence type="ECO:0000259" key="12">
    <source>
        <dbReference type="Pfam" id="PF17946"/>
    </source>
</evidence>
<dbReference type="HAMAP" id="MF_01486">
    <property type="entry name" value="RecC"/>
    <property type="match status" value="1"/>
</dbReference>
<feature type="domain" description="RecC C-terminal" evidence="12">
    <location>
        <begin position="886"/>
        <end position="1131"/>
    </location>
</feature>
<dbReference type="Gene3D" id="3.40.50.10930">
    <property type="match status" value="1"/>
</dbReference>
<evidence type="ECO:0000256" key="11">
    <source>
        <dbReference type="SAM" id="MobiDB-lite"/>
    </source>
</evidence>
<comment type="function">
    <text evidence="10">A helicase/nuclease that prepares dsDNA breaks (DSB) for recombinational DNA repair. Binds to DSBs and unwinds DNA via a highly rapid and processive ATP-dependent bidirectional helicase activity. Unwinds dsDNA until it encounters a Chi (crossover hotspot instigator) sequence from the 3' direction. Cuts ssDNA a few nucleotides 3' to the Chi site. The properties and activities of the enzyme are changed at Chi. The Chi-altered holoenzyme produces a long 3'-ssDNA overhang and facilitates RecA-binding to the ssDNA for homologous DNA recombination and repair. Holoenzyme degrades any linearized DNA that is unable to undergo homologous recombination. In the holoenzyme this subunit recognizes the wild-type Chi sequence, and when added to isolated RecB increases its ATP-dependent helicase processivity.</text>
</comment>
<comment type="miscellaneous">
    <text evidence="10">In the RecBCD complex, RecB has a slow 3'-5' helicase, an exonuclease activity and loads RecA onto ssDNA, RecD has a fast 5'-3' helicase activity, while RecC stimulates the ATPase and processivity of the RecB helicase and contributes to recognition of the Chi site.</text>
</comment>
<evidence type="ECO:0000256" key="7">
    <source>
        <dbReference type="ARBA" id="ARBA00022840"/>
    </source>
</evidence>
<dbReference type="RefSeq" id="WP_097788070.1">
    <property type="nucleotide sequence ID" value="NZ_CP021435.1"/>
</dbReference>
<evidence type="ECO:0000256" key="2">
    <source>
        <dbReference type="ARBA" id="ARBA00022741"/>
    </source>
</evidence>
<dbReference type="PANTHER" id="PTHR30591:SF1">
    <property type="entry name" value="RECBCD ENZYME SUBUNIT RECC"/>
    <property type="match status" value="1"/>
</dbReference>
<dbReference type="PIRSF" id="PIRSF000980">
    <property type="entry name" value="RecC"/>
    <property type="match status" value="1"/>
</dbReference>
<keyword evidence="5 10" id="KW-0347">Helicase</keyword>